<dbReference type="OrthoDB" id="10552760at2759"/>
<feature type="compositionally biased region" description="Basic and acidic residues" evidence="1">
    <location>
        <begin position="620"/>
        <end position="630"/>
    </location>
</feature>
<dbReference type="AlphaFoldDB" id="A0A433TF59"/>
<feature type="region of interest" description="Disordered" evidence="1">
    <location>
        <begin position="308"/>
        <end position="353"/>
    </location>
</feature>
<evidence type="ECO:0000313" key="3">
    <source>
        <dbReference type="Proteomes" id="UP000271974"/>
    </source>
</evidence>
<accession>A0A433TF59</accession>
<evidence type="ECO:0000313" key="2">
    <source>
        <dbReference type="EMBL" id="RUS80208.1"/>
    </source>
</evidence>
<feature type="compositionally biased region" description="Basic and acidic residues" evidence="1">
    <location>
        <begin position="599"/>
        <end position="610"/>
    </location>
</feature>
<feature type="compositionally biased region" description="Polar residues" evidence="1">
    <location>
        <begin position="237"/>
        <end position="248"/>
    </location>
</feature>
<comment type="caution">
    <text evidence="2">The sequence shown here is derived from an EMBL/GenBank/DDBJ whole genome shotgun (WGS) entry which is preliminary data.</text>
</comment>
<dbReference type="EMBL" id="RQTK01000405">
    <property type="protein sequence ID" value="RUS80208.1"/>
    <property type="molecule type" value="Genomic_DNA"/>
</dbReference>
<feature type="compositionally biased region" description="Basic and acidic residues" evidence="1">
    <location>
        <begin position="222"/>
        <end position="236"/>
    </location>
</feature>
<feature type="compositionally biased region" description="Low complexity" evidence="1">
    <location>
        <begin position="252"/>
        <end position="274"/>
    </location>
</feature>
<feature type="region of interest" description="Disordered" evidence="1">
    <location>
        <begin position="386"/>
        <end position="423"/>
    </location>
</feature>
<reference evidence="2 3" key="1">
    <citation type="submission" date="2019-01" db="EMBL/GenBank/DDBJ databases">
        <title>A draft genome assembly of the solar-powered sea slug Elysia chlorotica.</title>
        <authorList>
            <person name="Cai H."/>
            <person name="Li Q."/>
            <person name="Fang X."/>
            <person name="Li J."/>
            <person name="Curtis N.E."/>
            <person name="Altenburger A."/>
            <person name="Shibata T."/>
            <person name="Feng M."/>
            <person name="Maeda T."/>
            <person name="Schwartz J.A."/>
            <person name="Shigenobu S."/>
            <person name="Lundholm N."/>
            <person name="Nishiyama T."/>
            <person name="Yang H."/>
            <person name="Hasebe M."/>
            <person name="Li S."/>
            <person name="Pierce S.K."/>
            <person name="Wang J."/>
        </authorList>
    </citation>
    <scope>NUCLEOTIDE SEQUENCE [LARGE SCALE GENOMIC DNA]</scope>
    <source>
        <strain evidence="2">EC2010</strain>
        <tissue evidence="2">Whole organism of an adult</tissue>
    </source>
</reference>
<feature type="compositionally biased region" description="Low complexity" evidence="1">
    <location>
        <begin position="134"/>
        <end position="167"/>
    </location>
</feature>
<feature type="compositionally biased region" description="Polar residues" evidence="1">
    <location>
        <begin position="206"/>
        <end position="219"/>
    </location>
</feature>
<name>A0A433TF59_ELYCH</name>
<gene>
    <name evidence="2" type="ORF">EGW08_012033</name>
</gene>
<evidence type="ECO:0000256" key="1">
    <source>
        <dbReference type="SAM" id="MobiDB-lite"/>
    </source>
</evidence>
<dbReference type="Proteomes" id="UP000271974">
    <property type="component" value="Unassembled WGS sequence"/>
</dbReference>
<feature type="compositionally biased region" description="Basic and acidic residues" evidence="1">
    <location>
        <begin position="392"/>
        <end position="407"/>
    </location>
</feature>
<keyword evidence="3" id="KW-1185">Reference proteome</keyword>
<feature type="region of interest" description="Disordered" evidence="1">
    <location>
        <begin position="531"/>
        <end position="630"/>
    </location>
</feature>
<feature type="compositionally biased region" description="Basic and acidic residues" evidence="1">
    <location>
        <begin position="315"/>
        <end position="325"/>
    </location>
</feature>
<proteinExistence type="predicted"/>
<feature type="region of interest" description="Disordered" evidence="1">
    <location>
        <begin position="123"/>
        <end position="283"/>
    </location>
</feature>
<feature type="compositionally biased region" description="Low complexity" evidence="1">
    <location>
        <begin position="572"/>
        <end position="585"/>
    </location>
</feature>
<protein>
    <submittedName>
        <fullName evidence="2">Uncharacterized protein</fullName>
    </submittedName>
</protein>
<organism evidence="2 3">
    <name type="scientific">Elysia chlorotica</name>
    <name type="common">Eastern emerald elysia</name>
    <name type="synonym">Sea slug</name>
    <dbReference type="NCBI Taxonomy" id="188477"/>
    <lineage>
        <taxon>Eukaryota</taxon>
        <taxon>Metazoa</taxon>
        <taxon>Spiralia</taxon>
        <taxon>Lophotrochozoa</taxon>
        <taxon>Mollusca</taxon>
        <taxon>Gastropoda</taxon>
        <taxon>Heterobranchia</taxon>
        <taxon>Euthyneura</taxon>
        <taxon>Panpulmonata</taxon>
        <taxon>Sacoglossa</taxon>
        <taxon>Placobranchoidea</taxon>
        <taxon>Plakobranchidae</taxon>
        <taxon>Elysia</taxon>
    </lineage>
</organism>
<sequence>MSEGDCNPGPSPSLVTPTFSCYMRANPFSREKAEYLKAHQRRMKEFGPRPYMVGDYPELPRHYPGVRVVYQWDQIDAVTERLYYIPQRWTYHRDPPTLPTAKARREPPAKDIARAASATLRGVVPYSELHRRAASQSPSRSPGSRRPPTGSAVSRTGSQGTTLTGQTRGRRQRPRTCLPRARTPQPGEEQPIVKLTPLLPRKPPTGITSRSQTPSSIYSDQAVDKSNLDSSFERSLTRNSNHIQQSSEKNSRPVTATTSSASRRTRSLSRPATAVSRRTRWSDVADDAQSLNSSILELLQTISATDGKLKPLSPRADRMRGDRKASPGSDSSGYLNDDDKPNPRIDSATSDKVLNSIPNFGKTGFDSQTYGSPVFAQDLSGSLTLSQSTRQDCQKHSQKAKEDHDNKPGSWNAPGSSFLAPEQTDVKPNIDETLATDSASIDLGKYQNNRKSSPKANSVIVAHCKCTKGHESKHEYNNLMSESVSPQKPQALEMESKPAFVHHEISKENQLPTIQSKSNGLKLSTKYLEENKEEDTNMEHPTLANVDHETETSSDSSGGKRSPKPIGTLDIPLLPSPTSSEGSSSQAEYLLVSGSSTETKSRPQSHKDQGSEQTQPQLVDETHLRGEDSD</sequence>